<dbReference type="SUPFAM" id="SSF52141">
    <property type="entry name" value="Uracil-DNA glycosylase-like"/>
    <property type="match status" value="1"/>
</dbReference>
<gene>
    <name evidence="2" type="ORF">M5X16_20760</name>
    <name evidence="3" type="ORF">PC41400_16485</name>
</gene>
<protein>
    <submittedName>
        <fullName evidence="3">DNA-deoxyinosine glycosylase</fullName>
        <ecNumber evidence="2">3.2.2.15</ecNumber>
    </submittedName>
</protein>
<evidence type="ECO:0000313" key="4">
    <source>
        <dbReference type="Proteomes" id="UP000288943"/>
    </source>
</evidence>
<dbReference type="InterPro" id="IPR036895">
    <property type="entry name" value="Uracil-DNA_glycosylase-like_sf"/>
</dbReference>
<dbReference type="EMBL" id="JAMDMJ010000029">
    <property type="protein sequence ID" value="MCY9598183.1"/>
    <property type="molecule type" value="Genomic_DNA"/>
</dbReference>
<dbReference type="OrthoDB" id="9799921at2"/>
<reference evidence="2 5" key="2">
    <citation type="submission" date="2022-05" db="EMBL/GenBank/DDBJ databases">
        <title>Genome Sequencing of Bee-Associated Microbes.</title>
        <authorList>
            <person name="Dunlap C."/>
        </authorList>
    </citation>
    <scope>NUCLEOTIDE SEQUENCE [LARGE SCALE GENOMIC DNA]</scope>
    <source>
        <strain evidence="2 5">NRRL B-23120</strain>
    </source>
</reference>
<dbReference type="CDD" id="cd10032">
    <property type="entry name" value="UDG-F6_HDG"/>
    <property type="match status" value="1"/>
</dbReference>
<dbReference type="NCBIfam" id="TIGR04274">
    <property type="entry name" value="hypoxanDNAglyco"/>
    <property type="match status" value="1"/>
</dbReference>
<dbReference type="Proteomes" id="UP001527202">
    <property type="component" value="Unassembled WGS sequence"/>
</dbReference>
<dbReference type="KEGG" id="pchi:PC41400_16485"/>
<feature type="domain" description="Uracil-DNA glycosylase-like" evidence="1">
    <location>
        <begin position="7"/>
        <end position="162"/>
    </location>
</feature>
<dbReference type="Gene3D" id="3.40.470.10">
    <property type="entry name" value="Uracil-DNA glycosylase-like domain"/>
    <property type="match status" value="1"/>
</dbReference>
<reference evidence="3 4" key="1">
    <citation type="submission" date="2018-01" db="EMBL/GenBank/DDBJ databases">
        <title>The whole genome sequencing and assembly of Paenibacillus chitinolyticus KCCM 41400 strain.</title>
        <authorList>
            <person name="Kim J.-Y."/>
            <person name="Park M.-K."/>
            <person name="Lee Y.-J."/>
            <person name="Yi H."/>
            <person name="Bahn Y.-S."/>
            <person name="Kim J.F."/>
            <person name="Lee D.-W."/>
        </authorList>
    </citation>
    <scope>NUCLEOTIDE SEQUENCE [LARGE SCALE GENOMIC DNA]</scope>
    <source>
        <strain evidence="3 4">KCCM 41400</strain>
    </source>
</reference>
<evidence type="ECO:0000313" key="3">
    <source>
        <dbReference type="EMBL" id="QAV19190.1"/>
    </source>
</evidence>
<name>A0A410WXY7_9BACL</name>
<evidence type="ECO:0000259" key="1">
    <source>
        <dbReference type="SMART" id="SM00986"/>
    </source>
</evidence>
<dbReference type="Proteomes" id="UP000288943">
    <property type="component" value="Chromosome"/>
</dbReference>
<dbReference type="RefSeq" id="WP_042226028.1">
    <property type="nucleotide sequence ID" value="NZ_CP026520.1"/>
</dbReference>
<organism evidence="3 4">
    <name type="scientific">Paenibacillus chitinolyticus</name>
    <dbReference type="NCBI Taxonomy" id="79263"/>
    <lineage>
        <taxon>Bacteria</taxon>
        <taxon>Bacillati</taxon>
        <taxon>Bacillota</taxon>
        <taxon>Bacilli</taxon>
        <taxon>Bacillales</taxon>
        <taxon>Paenibacillaceae</taxon>
        <taxon>Paenibacillus</taxon>
    </lineage>
</organism>
<dbReference type="InterPro" id="IPR026353">
    <property type="entry name" value="Hypoxan-DNA_Glyclase"/>
</dbReference>
<dbReference type="SMART" id="SM00987">
    <property type="entry name" value="UreE_C"/>
    <property type="match status" value="1"/>
</dbReference>
<keyword evidence="2" id="KW-0378">Hydrolase</keyword>
<keyword evidence="5" id="KW-1185">Reference proteome</keyword>
<sequence>MLCMGFEPVIAPDSVVLILGSMPGELSLERQEYYGNPRNDFWRLLASLHGEDHVPGTYEERLRFALGRKIALWDVLASCEREGSLDANIREPAVNDFDALFAEYPNLRTVLFNGAASEKLFRKHAGHLLADSRLGFVRLPSSSPANAMGWERKLAAWREAWQGVTGRGEA</sequence>
<dbReference type="GeneID" id="95376409"/>
<evidence type="ECO:0000313" key="5">
    <source>
        <dbReference type="Proteomes" id="UP001527202"/>
    </source>
</evidence>
<keyword evidence="2" id="KW-0326">Glycosidase</keyword>
<dbReference type="EC" id="3.2.2.15" evidence="2"/>
<dbReference type="EMBL" id="CP026520">
    <property type="protein sequence ID" value="QAV19190.1"/>
    <property type="molecule type" value="Genomic_DNA"/>
</dbReference>
<proteinExistence type="predicted"/>
<dbReference type="Pfam" id="PF03167">
    <property type="entry name" value="UDG"/>
    <property type="match status" value="1"/>
</dbReference>
<dbReference type="AlphaFoldDB" id="A0A410WXY7"/>
<dbReference type="InterPro" id="IPR005122">
    <property type="entry name" value="Uracil-DNA_glycosylase-like"/>
</dbReference>
<evidence type="ECO:0000313" key="2">
    <source>
        <dbReference type="EMBL" id="MCY9598183.1"/>
    </source>
</evidence>
<accession>A0A410WXY7</accession>
<dbReference type="GO" id="GO:0033958">
    <property type="term" value="F:DNA-deoxyinosine glycosylase activity"/>
    <property type="evidence" value="ECO:0007669"/>
    <property type="project" value="UniProtKB-EC"/>
</dbReference>
<dbReference type="SMART" id="SM00986">
    <property type="entry name" value="UDG"/>
    <property type="match status" value="1"/>
</dbReference>